<dbReference type="InParanoid" id="A0A1B7MNM5"/>
<dbReference type="EMBL" id="KV448649">
    <property type="protein sequence ID" value="OAX34161.1"/>
    <property type="molecule type" value="Genomic_DNA"/>
</dbReference>
<name>A0A1B7MNM5_9AGAM</name>
<dbReference type="Gene3D" id="3.50.50.60">
    <property type="entry name" value="FAD/NAD(P)-binding domain"/>
    <property type="match status" value="1"/>
</dbReference>
<evidence type="ECO:0000256" key="3">
    <source>
        <dbReference type="ARBA" id="ARBA00023002"/>
    </source>
</evidence>
<sequence length="353" mass="39338">GGGQNGLMCAARFGKLGIRSLVIEKNARVGDTWRQRCLRQFKGIEYLSNSRTNFPKYIPKGKFAYFLESYAINQELCIWLSSTVAPNPVYNSFSARWTVEVERANCKVILHPKHLVLAIGNGRPRILTWNGIDDFQGTLYHSNFHRDADKFRGKRVVIVGTGNAGGDIGEDFVAHGAAEVTIVQRSTTCHMSSAAAKKSFYNLTFSDKISIDELDFRHNSAPLAFSLQLMKSGGTQYLKMLDKELHEGLRKAGFNLTWELSPDSGEVEALGFLLARTGSGTSAIGFFLRWITFRMSCSTRYWLIVEGRIKVKQGQDISHFDQEGIVFKDGSKLSADVIVLAYGLTSSSFTFLT</sequence>
<keyword evidence="2" id="KW-0274">FAD</keyword>
<dbReference type="Pfam" id="PF00743">
    <property type="entry name" value="FMO-like"/>
    <property type="match status" value="1"/>
</dbReference>
<dbReference type="InterPro" id="IPR020946">
    <property type="entry name" value="Flavin_mOase-like"/>
</dbReference>
<dbReference type="Proteomes" id="UP000092154">
    <property type="component" value="Unassembled WGS sequence"/>
</dbReference>
<dbReference type="InterPro" id="IPR050982">
    <property type="entry name" value="Auxin_biosynth/cation_transpt"/>
</dbReference>
<feature type="non-terminal residue" evidence="4">
    <location>
        <position position="1"/>
    </location>
</feature>
<dbReference type="GO" id="GO:0004499">
    <property type="term" value="F:N,N-dimethylaniline monooxygenase activity"/>
    <property type="evidence" value="ECO:0007669"/>
    <property type="project" value="InterPro"/>
</dbReference>
<dbReference type="InterPro" id="IPR036188">
    <property type="entry name" value="FAD/NAD-bd_sf"/>
</dbReference>
<dbReference type="PANTHER" id="PTHR43539:SF68">
    <property type="entry name" value="FLAVIN-BINDING MONOOXYGENASE-LIKE PROTEIN (AFU_ORTHOLOGUE AFUA_4G09220)"/>
    <property type="match status" value="1"/>
</dbReference>
<evidence type="ECO:0000313" key="5">
    <source>
        <dbReference type="Proteomes" id="UP000092154"/>
    </source>
</evidence>
<protein>
    <submittedName>
        <fullName evidence="4">FAD/NAD(P)-binding domain-containing protein</fullName>
    </submittedName>
</protein>
<dbReference type="PANTHER" id="PTHR43539">
    <property type="entry name" value="FLAVIN-BINDING MONOOXYGENASE-LIKE PROTEIN (AFU_ORTHOLOGUE AFUA_4G09220)"/>
    <property type="match status" value="1"/>
</dbReference>
<dbReference type="AlphaFoldDB" id="A0A1B7MNM5"/>
<evidence type="ECO:0000256" key="1">
    <source>
        <dbReference type="ARBA" id="ARBA00022630"/>
    </source>
</evidence>
<keyword evidence="1" id="KW-0285">Flavoprotein</keyword>
<organism evidence="4 5">
    <name type="scientific">Rhizopogon vinicolor AM-OR11-026</name>
    <dbReference type="NCBI Taxonomy" id="1314800"/>
    <lineage>
        <taxon>Eukaryota</taxon>
        <taxon>Fungi</taxon>
        <taxon>Dikarya</taxon>
        <taxon>Basidiomycota</taxon>
        <taxon>Agaricomycotina</taxon>
        <taxon>Agaricomycetes</taxon>
        <taxon>Agaricomycetidae</taxon>
        <taxon>Boletales</taxon>
        <taxon>Suillineae</taxon>
        <taxon>Rhizopogonaceae</taxon>
        <taxon>Rhizopogon</taxon>
    </lineage>
</organism>
<keyword evidence="3" id="KW-0560">Oxidoreductase</keyword>
<accession>A0A1B7MNM5</accession>
<keyword evidence="5" id="KW-1185">Reference proteome</keyword>
<dbReference type="OrthoDB" id="74360at2759"/>
<dbReference type="GO" id="GO:0050661">
    <property type="term" value="F:NADP binding"/>
    <property type="evidence" value="ECO:0007669"/>
    <property type="project" value="InterPro"/>
</dbReference>
<dbReference type="STRING" id="1314800.A0A1B7MNM5"/>
<dbReference type="GO" id="GO:0050660">
    <property type="term" value="F:flavin adenine dinucleotide binding"/>
    <property type="evidence" value="ECO:0007669"/>
    <property type="project" value="InterPro"/>
</dbReference>
<evidence type="ECO:0000256" key="2">
    <source>
        <dbReference type="ARBA" id="ARBA00022827"/>
    </source>
</evidence>
<proteinExistence type="predicted"/>
<evidence type="ECO:0000313" key="4">
    <source>
        <dbReference type="EMBL" id="OAX34161.1"/>
    </source>
</evidence>
<reference evidence="4 5" key="1">
    <citation type="submission" date="2016-06" db="EMBL/GenBank/DDBJ databases">
        <title>Comparative genomics of the ectomycorrhizal sister species Rhizopogon vinicolor and Rhizopogon vesiculosus (Basidiomycota: Boletales) reveals a divergence of the mating type B locus.</title>
        <authorList>
            <consortium name="DOE Joint Genome Institute"/>
            <person name="Mujic A.B."/>
            <person name="Kuo A."/>
            <person name="Tritt A."/>
            <person name="Lipzen A."/>
            <person name="Chen C."/>
            <person name="Johnson J."/>
            <person name="Sharma A."/>
            <person name="Barry K."/>
            <person name="Grigoriev I.V."/>
            <person name="Spatafora J.W."/>
        </authorList>
    </citation>
    <scope>NUCLEOTIDE SEQUENCE [LARGE SCALE GENOMIC DNA]</scope>
    <source>
        <strain evidence="4 5">AM-OR11-026</strain>
    </source>
</reference>
<gene>
    <name evidence="4" type="ORF">K503DRAFT_785967</name>
</gene>
<dbReference type="SUPFAM" id="SSF51905">
    <property type="entry name" value="FAD/NAD(P)-binding domain"/>
    <property type="match status" value="1"/>
</dbReference>